<reference evidence="2 3" key="1">
    <citation type="submission" date="2019-08" db="EMBL/GenBank/DDBJ databases">
        <title>In-depth cultivation of the pig gut microbiome towards novel bacterial diversity and tailored functional studies.</title>
        <authorList>
            <person name="Wylensek D."/>
            <person name="Hitch T.C.A."/>
            <person name="Clavel T."/>
        </authorList>
    </citation>
    <scope>NUCLEOTIDE SEQUENCE [LARGE SCALE GENOMIC DNA]</scope>
    <source>
        <strain evidence="2 3">WCA-389-WT-23B</strain>
    </source>
</reference>
<name>A0A6N7WKJ2_9FIRM</name>
<accession>A0A6N7WKJ2</accession>
<dbReference type="GO" id="GO:0042173">
    <property type="term" value="P:regulation of sporulation resulting in formation of a cellular spore"/>
    <property type="evidence" value="ECO:0007669"/>
    <property type="project" value="InterPro"/>
</dbReference>
<sequence>MSMRRIYRKVAKKYGVSAKEVRKEIQATITEAYTNPLNQNEITKAYQNRVPCKGEIPTPEEMIRYLAKQAKKENQ</sequence>
<protein>
    <recommendedName>
        <fullName evidence="1">Sporulation initiation factor Spo0A C-terminal domain-containing protein</fullName>
    </recommendedName>
</protein>
<dbReference type="GO" id="GO:0003700">
    <property type="term" value="F:DNA-binding transcription factor activity"/>
    <property type="evidence" value="ECO:0007669"/>
    <property type="project" value="InterPro"/>
</dbReference>
<dbReference type="Proteomes" id="UP000436047">
    <property type="component" value="Unassembled WGS sequence"/>
</dbReference>
<proteinExistence type="predicted"/>
<evidence type="ECO:0000313" key="3">
    <source>
        <dbReference type="Proteomes" id="UP000436047"/>
    </source>
</evidence>
<dbReference type="AlphaFoldDB" id="A0A6N7WKJ2"/>
<comment type="caution">
    <text evidence="2">The sequence shown here is derived from an EMBL/GenBank/DDBJ whole genome shotgun (WGS) entry which is preliminary data.</text>
</comment>
<dbReference type="Pfam" id="PF08769">
    <property type="entry name" value="Spo0A_C"/>
    <property type="match status" value="1"/>
</dbReference>
<dbReference type="EMBL" id="VUMI01000035">
    <property type="protein sequence ID" value="MSS90265.1"/>
    <property type="molecule type" value="Genomic_DNA"/>
</dbReference>
<organism evidence="2 3">
    <name type="scientific">Eisenbergiella porci</name>
    <dbReference type="NCBI Taxonomy" id="2652274"/>
    <lineage>
        <taxon>Bacteria</taxon>
        <taxon>Bacillati</taxon>
        <taxon>Bacillota</taxon>
        <taxon>Clostridia</taxon>
        <taxon>Lachnospirales</taxon>
        <taxon>Lachnospiraceae</taxon>
        <taxon>Eisenbergiella</taxon>
    </lineage>
</organism>
<evidence type="ECO:0000259" key="1">
    <source>
        <dbReference type="Pfam" id="PF08769"/>
    </source>
</evidence>
<dbReference type="Gene3D" id="1.10.10.10">
    <property type="entry name" value="Winged helix-like DNA-binding domain superfamily/Winged helix DNA-binding domain"/>
    <property type="match status" value="1"/>
</dbReference>
<gene>
    <name evidence="2" type="ORF">FYJ45_18880</name>
</gene>
<dbReference type="InterPro" id="IPR036388">
    <property type="entry name" value="WH-like_DNA-bd_sf"/>
</dbReference>
<dbReference type="GO" id="GO:0003677">
    <property type="term" value="F:DNA binding"/>
    <property type="evidence" value="ECO:0007669"/>
    <property type="project" value="InterPro"/>
</dbReference>
<dbReference type="SUPFAM" id="SSF46894">
    <property type="entry name" value="C-terminal effector domain of the bipartite response regulators"/>
    <property type="match status" value="1"/>
</dbReference>
<dbReference type="InterPro" id="IPR014879">
    <property type="entry name" value="Spo0A_C"/>
</dbReference>
<dbReference type="RefSeq" id="WP_154466613.1">
    <property type="nucleotide sequence ID" value="NZ_VUMI01000035.1"/>
</dbReference>
<keyword evidence="3" id="KW-1185">Reference proteome</keyword>
<evidence type="ECO:0000313" key="2">
    <source>
        <dbReference type="EMBL" id="MSS90265.1"/>
    </source>
</evidence>
<feature type="domain" description="Sporulation initiation factor Spo0A C-terminal" evidence="1">
    <location>
        <begin position="4"/>
        <end position="68"/>
    </location>
</feature>
<dbReference type="GO" id="GO:0005509">
    <property type="term" value="F:calcium ion binding"/>
    <property type="evidence" value="ECO:0007669"/>
    <property type="project" value="InterPro"/>
</dbReference>
<dbReference type="InterPro" id="IPR016032">
    <property type="entry name" value="Sig_transdc_resp-reg_C-effctor"/>
</dbReference>
<dbReference type="GeneID" id="86055101"/>
<dbReference type="GO" id="GO:0005737">
    <property type="term" value="C:cytoplasm"/>
    <property type="evidence" value="ECO:0007669"/>
    <property type="project" value="InterPro"/>
</dbReference>